<feature type="compositionally biased region" description="Low complexity" evidence="1">
    <location>
        <begin position="174"/>
        <end position="190"/>
    </location>
</feature>
<evidence type="ECO:0000313" key="2">
    <source>
        <dbReference type="EMBL" id="QEY24268.1"/>
    </source>
</evidence>
<gene>
    <name evidence="2" type="ORF">D0T90_07020</name>
</gene>
<dbReference type="Proteomes" id="UP000325536">
    <property type="component" value="Chromosome"/>
</dbReference>
<protein>
    <submittedName>
        <fullName evidence="2">Pilin assembly protein</fullName>
    </submittedName>
</protein>
<name>A0A5P3MRV9_NEIAN</name>
<dbReference type="RefSeq" id="WP_123795523.1">
    <property type="nucleotide sequence ID" value="NZ_CP031699.1"/>
</dbReference>
<evidence type="ECO:0000256" key="1">
    <source>
        <dbReference type="SAM" id="MobiDB-lite"/>
    </source>
</evidence>
<organism evidence="2 3">
    <name type="scientific">Neisseria animalis</name>
    <dbReference type="NCBI Taxonomy" id="492"/>
    <lineage>
        <taxon>Bacteria</taxon>
        <taxon>Pseudomonadati</taxon>
        <taxon>Pseudomonadota</taxon>
        <taxon>Betaproteobacteria</taxon>
        <taxon>Neisseriales</taxon>
        <taxon>Neisseriaceae</taxon>
        <taxon>Neisseria</taxon>
    </lineage>
</organism>
<dbReference type="AlphaFoldDB" id="A0A5P3MRV9"/>
<sequence length="190" mass="20752">MNKIFLLSCLLTAACSHSNDDLKQWTEQTRAAAKADTPPFEAAATVAAATYTAPPHSGPNAFDSRRLQNRTQGLDAPNPNRRKEALEAFDLNKLRYVGILESNGKTSGYIEADGHVYTVTAGNYIGRDHGRIRSITAEKILLTELVEGSDGNWIYRSAELTADAAEASEHNAKPQQNQQQPRLQNSPTGE</sequence>
<reference evidence="2 3" key="1">
    <citation type="submission" date="2018-08" db="EMBL/GenBank/DDBJ databases">
        <title>Neisseria animalis ATCC 49930 complete genome.</title>
        <authorList>
            <person name="Veseli I.A."/>
            <person name="Mascarenhas dos Santos A.C."/>
            <person name="Buttler R."/>
            <person name="Pombert J.-F."/>
        </authorList>
    </citation>
    <scope>NUCLEOTIDE SEQUENCE [LARGE SCALE GENOMIC DNA]</scope>
    <source>
        <strain evidence="2 3">ATCC 49930</strain>
    </source>
</reference>
<dbReference type="PROSITE" id="PS51257">
    <property type="entry name" value="PROKAR_LIPOPROTEIN"/>
    <property type="match status" value="1"/>
</dbReference>
<dbReference type="OrthoDB" id="5296580at2"/>
<proteinExistence type="predicted"/>
<dbReference type="KEGG" id="naq:D0T90_07020"/>
<dbReference type="InterPro" id="IPR007446">
    <property type="entry name" value="PilP"/>
</dbReference>
<dbReference type="PIRSF" id="PIRSF016481">
    <property type="entry name" value="Pilus_assembly_PilP"/>
    <property type="match status" value="1"/>
</dbReference>
<keyword evidence="3" id="KW-1185">Reference proteome</keyword>
<accession>A0A5P3MRV9</accession>
<feature type="region of interest" description="Disordered" evidence="1">
    <location>
        <begin position="164"/>
        <end position="190"/>
    </location>
</feature>
<dbReference type="Pfam" id="PF04351">
    <property type="entry name" value="PilP"/>
    <property type="match status" value="1"/>
</dbReference>
<dbReference type="Gene3D" id="2.30.30.830">
    <property type="match status" value="1"/>
</dbReference>
<dbReference type="EMBL" id="CP031699">
    <property type="protein sequence ID" value="QEY24268.1"/>
    <property type="molecule type" value="Genomic_DNA"/>
</dbReference>
<evidence type="ECO:0000313" key="3">
    <source>
        <dbReference type="Proteomes" id="UP000325536"/>
    </source>
</evidence>